<evidence type="ECO:0000313" key="2">
    <source>
        <dbReference type="Proteomes" id="UP000736335"/>
    </source>
</evidence>
<name>A0A9P6L5Q4_9AGAM</name>
<dbReference type="Proteomes" id="UP000736335">
    <property type="component" value="Unassembled WGS sequence"/>
</dbReference>
<reference evidence="1" key="2">
    <citation type="submission" date="2020-11" db="EMBL/GenBank/DDBJ databases">
        <authorList>
            <consortium name="DOE Joint Genome Institute"/>
            <person name="Kuo A."/>
            <person name="Miyauchi S."/>
            <person name="Kiss E."/>
            <person name="Drula E."/>
            <person name="Kohler A."/>
            <person name="Sanchez-Garcia M."/>
            <person name="Andreopoulos B."/>
            <person name="Barry K.W."/>
            <person name="Bonito G."/>
            <person name="Buee M."/>
            <person name="Carver A."/>
            <person name="Chen C."/>
            <person name="Cichocki N."/>
            <person name="Clum A."/>
            <person name="Culley D."/>
            <person name="Crous P.W."/>
            <person name="Fauchery L."/>
            <person name="Girlanda M."/>
            <person name="Hayes R."/>
            <person name="Keri Z."/>
            <person name="Labutti K."/>
            <person name="Lipzen A."/>
            <person name="Lombard V."/>
            <person name="Magnuson J."/>
            <person name="Maillard F."/>
            <person name="Morin E."/>
            <person name="Murat C."/>
            <person name="Nolan M."/>
            <person name="Ohm R."/>
            <person name="Pangilinan J."/>
            <person name="Pereira M."/>
            <person name="Perotto S."/>
            <person name="Peter M."/>
            <person name="Riley R."/>
            <person name="Sitrit Y."/>
            <person name="Stielow B."/>
            <person name="Szollosi G."/>
            <person name="Zifcakova L."/>
            <person name="Stursova M."/>
            <person name="Spatafora J.W."/>
            <person name="Tedersoo L."/>
            <person name="Vaario L.-M."/>
            <person name="Yamada A."/>
            <person name="Yan M."/>
            <person name="Wang P."/>
            <person name="Xu J."/>
            <person name="Bruns T."/>
            <person name="Baldrian P."/>
            <person name="Vilgalys R."/>
            <person name="Henrissat B."/>
            <person name="Grigoriev I.V."/>
            <person name="Hibbett D."/>
            <person name="Nagy L.G."/>
            <person name="Martin F.M."/>
        </authorList>
    </citation>
    <scope>NUCLEOTIDE SEQUENCE</scope>
    <source>
        <strain evidence="1">UH-Tt-Lm1</strain>
    </source>
</reference>
<comment type="caution">
    <text evidence="1">The sequence shown here is derived from an EMBL/GenBank/DDBJ whole genome shotgun (WGS) entry which is preliminary data.</text>
</comment>
<evidence type="ECO:0000313" key="1">
    <source>
        <dbReference type="EMBL" id="KAF9783380.1"/>
    </source>
</evidence>
<dbReference type="InterPro" id="IPR003448">
    <property type="entry name" value="Mopterin_biosynth_MoaE"/>
</dbReference>
<sequence>MTVTSDPETSLEPPASVAAKLEIPEGTFVLTYDKLDSGAIIRSVQDDAAGAIAVFIGTTRNSFQGQVVTRLEYQAYSKMAVKIMKDIFLSAHANAARSEHAVTSGPPVSPLLHCVVYHRFGVVPVGEASIVIAVSSPHRTEAFAACEYLLEQIKLKVPIWKMEVYESGKPRWKANHPPHTSGDAFDERCLPIQEDDT</sequence>
<dbReference type="SUPFAM" id="SSF54690">
    <property type="entry name" value="Molybdopterin synthase subunit MoaE"/>
    <property type="match status" value="1"/>
</dbReference>
<dbReference type="CDD" id="cd00756">
    <property type="entry name" value="MoaE"/>
    <property type="match status" value="1"/>
</dbReference>
<dbReference type="AlphaFoldDB" id="A0A9P6L5Q4"/>
<gene>
    <name evidence="1" type="ORF">BJ322DRAFT_149162</name>
</gene>
<dbReference type="PANTHER" id="PTHR23404">
    <property type="entry name" value="MOLYBDOPTERIN SYNTHASE RELATED"/>
    <property type="match status" value="1"/>
</dbReference>
<dbReference type="Gene3D" id="3.90.1170.40">
    <property type="entry name" value="Molybdopterin biosynthesis MoaE subunit"/>
    <property type="match status" value="1"/>
</dbReference>
<protein>
    <submittedName>
        <fullName evidence="1">Molybdenum cofactor synthesis 2</fullName>
    </submittedName>
</protein>
<dbReference type="GO" id="GO:0006777">
    <property type="term" value="P:Mo-molybdopterin cofactor biosynthetic process"/>
    <property type="evidence" value="ECO:0007669"/>
    <property type="project" value="InterPro"/>
</dbReference>
<proteinExistence type="predicted"/>
<reference evidence="1" key="1">
    <citation type="journal article" date="2020" name="Nat. Commun.">
        <title>Large-scale genome sequencing of mycorrhizal fungi provides insights into the early evolution of symbiotic traits.</title>
        <authorList>
            <person name="Miyauchi S."/>
            <person name="Kiss E."/>
            <person name="Kuo A."/>
            <person name="Drula E."/>
            <person name="Kohler A."/>
            <person name="Sanchez-Garcia M."/>
            <person name="Morin E."/>
            <person name="Andreopoulos B."/>
            <person name="Barry K.W."/>
            <person name="Bonito G."/>
            <person name="Buee M."/>
            <person name="Carver A."/>
            <person name="Chen C."/>
            <person name="Cichocki N."/>
            <person name="Clum A."/>
            <person name="Culley D."/>
            <person name="Crous P.W."/>
            <person name="Fauchery L."/>
            <person name="Girlanda M."/>
            <person name="Hayes R.D."/>
            <person name="Keri Z."/>
            <person name="LaButti K."/>
            <person name="Lipzen A."/>
            <person name="Lombard V."/>
            <person name="Magnuson J."/>
            <person name="Maillard F."/>
            <person name="Murat C."/>
            <person name="Nolan M."/>
            <person name="Ohm R.A."/>
            <person name="Pangilinan J."/>
            <person name="Pereira M.F."/>
            <person name="Perotto S."/>
            <person name="Peter M."/>
            <person name="Pfister S."/>
            <person name="Riley R."/>
            <person name="Sitrit Y."/>
            <person name="Stielow J.B."/>
            <person name="Szollosi G."/>
            <person name="Zifcakova L."/>
            <person name="Stursova M."/>
            <person name="Spatafora J.W."/>
            <person name="Tedersoo L."/>
            <person name="Vaario L.M."/>
            <person name="Yamada A."/>
            <person name="Yan M."/>
            <person name="Wang P."/>
            <person name="Xu J."/>
            <person name="Bruns T."/>
            <person name="Baldrian P."/>
            <person name="Vilgalys R."/>
            <person name="Dunand C."/>
            <person name="Henrissat B."/>
            <person name="Grigoriev I.V."/>
            <person name="Hibbett D."/>
            <person name="Nagy L.G."/>
            <person name="Martin F.M."/>
        </authorList>
    </citation>
    <scope>NUCLEOTIDE SEQUENCE</scope>
    <source>
        <strain evidence="1">UH-Tt-Lm1</strain>
    </source>
</reference>
<dbReference type="OrthoDB" id="5531344at2759"/>
<dbReference type="InterPro" id="IPR036563">
    <property type="entry name" value="MoaE_sf"/>
</dbReference>
<dbReference type="EMBL" id="WIUZ02000010">
    <property type="protein sequence ID" value="KAF9783380.1"/>
    <property type="molecule type" value="Genomic_DNA"/>
</dbReference>
<keyword evidence="2" id="KW-1185">Reference proteome</keyword>
<accession>A0A9P6L5Q4</accession>
<dbReference type="Pfam" id="PF02391">
    <property type="entry name" value="MoaE"/>
    <property type="match status" value="1"/>
</dbReference>
<organism evidence="1 2">
    <name type="scientific">Thelephora terrestris</name>
    <dbReference type="NCBI Taxonomy" id="56493"/>
    <lineage>
        <taxon>Eukaryota</taxon>
        <taxon>Fungi</taxon>
        <taxon>Dikarya</taxon>
        <taxon>Basidiomycota</taxon>
        <taxon>Agaricomycotina</taxon>
        <taxon>Agaricomycetes</taxon>
        <taxon>Thelephorales</taxon>
        <taxon>Thelephoraceae</taxon>
        <taxon>Thelephora</taxon>
    </lineage>
</organism>